<protein>
    <submittedName>
        <fullName evidence="1">Immunity repressor</fullName>
    </submittedName>
</protein>
<gene>
    <name evidence="1" type="ORF">UNIONJACK_73</name>
</gene>
<accession>A0A0K1LJW7</accession>
<dbReference type="GeneID" id="26625928"/>
<dbReference type="EMBL" id="KT004677">
    <property type="protein sequence ID" value="AKU42425.1"/>
    <property type="molecule type" value="Genomic_DNA"/>
</dbReference>
<dbReference type="Proteomes" id="UP000202614">
    <property type="component" value="Segment"/>
</dbReference>
<dbReference type="KEGG" id="vg:26625928"/>
<reference evidence="1 2" key="1">
    <citation type="submission" date="2015-06" db="EMBL/GenBank/DDBJ databases">
        <authorList>
            <person name="Alford R.F."/>
            <person name="Ferguson J.R."/>
            <person name="Griffin W.B."/>
            <person name="Guertin S.W."/>
            <person name="Mascioli J.B."/>
            <person name="Mishra N."/>
            <person name="Munoz M.J."/>
            <person name="Parrella L.E."/>
            <person name="Poss L.M."/>
            <person name="Ranjan D."/>
            <person name="Sack Q.V."/>
            <person name="Sentis A.J."/>
            <person name="Sopp T.K."/>
            <person name="Thomas A."/>
            <person name="Wienbar S.R."/>
            <person name="Woolford M."/>
            <person name="Forsyth K.S."/>
            <person name="Chandra V.M."/>
            <person name="Braun M.A."/>
            <person name="Jarvik J."/>
            <person name="Lopez A.J."/>
            <person name="Bradley K.W."/>
            <person name="Asai D.J."/>
            <person name="Bowman C.A."/>
            <person name="Russell D.A."/>
            <person name="Pope W.H."/>
            <person name="Jacobs-Sera D."/>
            <person name="Hendrix R.W."/>
            <person name="Hatfull G.F."/>
        </authorList>
    </citation>
    <scope>NUCLEOTIDE SEQUENCE [LARGE SCALE GENOMIC DNA]</scope>
</reference>
<sequence>MTDQESILIELLKHEGLSPEPIRILRDVYGWKYADIARQVGKTRQAVSFIAKKYIPPTPRQEVLMKAWPFEGVSGRHLEAYQYRLLRHHAEYMATGGEGMDDLILKRLRGFYKKLRDGDFVVEYDPEIPPTEDNIQGGWAYRPREESDGNLIVRENEHTHITEEGMNVWVYPKIEP</sequence>
<evidence type="ECO:0000313" key="2">
    <source>
        <dbReference type="Proteomes" id="UP000202614"/>
    </source>
</evidence>
<organism evidence="1 2">
    <name type="scientific">Mycobacterium phage UnionJack</name>
    <dbReference type="NCBI Taxonomy" id="1673876"/>
    <lineage>
        <taxon>Viruses</taxon>
        <taxon>Duplodnaviria</taxon>
        <taxon>Heunggongvirae</taxon>
        <taxon>Uroviricota</taxon>
        <taxon>Caudoviricetes</taxon>
        <taxon>Benedictvirus</taxon>
        <taxon>Benedictvirus unionjack</taxon>
    </lineage>
</organism>
<proteinExistence type="predicted"/>
<keyword evidence="2" id="KW-1185">Reference proteome</keyword>
<name>A0A0K1LJW7_9CAUD</name>
<dbReference type="RefSeq" id="YP_009198845.1">
    <property type="nucleotide sequence ID" value="NC_028802.1"/>
</dbReference>
<evidence type="ECO:0000313" key="1">
    <source>
        <dbReference type="EMBL" id="AKU42425.1"/>
    </source>
</evidence>
<dbReference type="OrthoDB" id="8945at10239"/>